<feature type="coiled-coil region" evidence="8">
    <location>
        <begin position="491"/>
        <end position="518"/>
    </location>
</feature>
<keyword evidence="4" id="KW-0509">mRNA transport</keyword>
<dbReference type="InterPro" id="IPR037624">
    <property type="entry name" value="Nup133-like"/>
</dbReference>
<organism evidence="10 11">
    <name type="scientific">Blyttiomyces helicus</name>
    <dbReference type="NCBI Taxonomy" id="388810"/>
    <lineage>
        <taxon>Eukaryota</taxon>
        <taxon>Fungi</taxon>
        <taxon>Fungi incertae sedis</taxon>
        <taxon>Chytridiomycota</taxon>
        <taxon>Chytridiomycota incertae sedis</taxon>
        <taxon>Chytridiomycetes</taxon>
        <taxon>Chytridiomycetes incertae sedis</taxon>
        <taxon>Blyttiomyces</taxon>
    </lineage>
</organism>
<dbReference type="Gene3D" id="2.130.10.10">
    <property type="entry name" value="YVTN repeat-like/Quinoprotein amine dehydrogenase"/>
    <property type="match status" value="1"/>
</dbReference>
<dbReference type="GO" id="GO:0031080">
    <property type="term" value="C:nuclear pore outer ring"/>
    <property type="evidence" value="ECO:0007669"/>
    <property type="project" value="TreeGrafter"/>
</dbReference>
<dbReference type="AlphaFoldDB" id="A0A4P9WDP1"/>
<dbReference type="InterPro" id="IPR007187">
    <property type="entry name" value="Nucleoporin_Nup133/Nup155_C"/>
</dbReference>
<dbReference type="PANTHER" id="PTHR13405">
    <property type="entry name" value="NUCLEAR PORE COMPLEX PROTEIN NUP133"/>
    <property type="match status" value="1"/>
</dbReference>
<evidence type="ECO:0000256" key="7">
    <source>
        <dbReference type="ARBA" id="ARBA00023242"/>
    </source>
</evidence>
<keyword evidence="3" id="KW-0813">Transport</keyword>
<dbReference type="Pfam" id="PF03177">
    <property type="entry name" value="Nucleoporin_C"/>
    <property type="match status" value="1"/>
</dbReference>
<evidence type="ECO:0000313" key="10">
    <source>
        <dbReference type="EMBL" id="RKO89793.1"/>
    </source>
</evidence>
<name>A0A4P9WDP1_9FUNG</name>
<dbReference type="OrthoDB" id="103454at2759"/>
<evidence type="ECO:0000256" key="2">
    <source>
        <dbReference type="ARBA" id="ARBA00005569"/>
    </source>
</evidence>
<evidence type="ECO:0000313" key="11">
    <source>
        <dbReference type="Proteomes" id="UP000269721"/>
    </source>
</evidence>
<dbReference type="GO" id="GO:0016973">
    <property type="term" value="P:poly(A)+ mRNA export from nucleus"/>
    <property type="evidence" value="ECO:0007669"/>
    <property type="project" value="TreeGrafter"/>
</dbReference>
<evidence type="ECO:0000256" key="5">
    <source>
        <dbReference type="ARBA" id="ARBA00022927"/>
    </source>
</evidence>
<evidence type="ECO:0000256" key="3">
    <source>
        <dbReference type="ARBA" id="ARBA00022448"/>
    </source>
</evidence>
<comment type="subcellular location">
    <subcellularLocation>
        <location evidence="1">Nucleus envelope</location>
    </subcellularLocation>
</comment>
<dbReference type="GO" id="GO:0006606">
    <property type="term" value="P:protein import into nucleus"/>
    <property type="evidence" value="ECO:0007669"/>
    <property type="project" value="TreeGrafter"/>
</dbReference>
<dbReference type="Gene3D" id="1.20.58.1380">
    <property type="match status" value="1"/>
</dbReference>
<evidence type="ECO:0000256" key="4">
    <source>
        <dbReference type="ARBA" id="ARBA00022816"/>
    </source>
</evidence>
<protein>
    <submittedName>
        <fullName evidence="10">Non-repetitive/WGA-negative nucleoporin C-terminal-domain-containing protein</fullName>
    </submittedName>
</protein>
<evidence type="ECO:0000256" key="8">
    <source>
        <dbReference type="SAM" id="Coils"/>
    </source>
</evidence>
<dbReference type="InterPro" id="IPR015943">
    <property type="entry name" value="WD40/YVTN_repeat-like_dom_sf"/>
</dbReference>
<evidence type="ECO:0000256" key="6">
    <source>
        <dbReference type="ARBA" id="ARBA00023010"/>
    </source>
</evidence>
<dbReference type="EMBL" id="KZ995883">
    <property type="protein sequence ID" value="RKO89793.1"/>
    <property type="molecule type" value="Genomic_DNA"/>
</dbReference>
<gene>
    <name evidence="10" type="ORF">BDK51DRAFT_28974</name>
</gene>
<proteinExistence type="inferred from homology"/>
<feature type="non-terminal residue" evidence="10">
    <location>
        <position position="1"/>
    </location>
</feature>
<dbReference type="SUPFAM" id="SSF117289">
    <property type="entry name" value="Nucleoporin domain"/>
    <property type="match status" value="1"/>
</dbReference>
<accession>A0A4P9WDP1</accession>
<keyword evidence="8" id="KW-0175">Coiled coil</keyword>
<comment type="similarity">
    <text evidence="2">Belongs to the nucleoporin Nup133 family.</text>
</comment>
<feature type="domain" description="Nucleoporin Nup133/Nup155-like C-terminal" evidence="9">
    <location>
        <begin position="585"/>
        <end position="689"/>
    </location>
</feature>
<keyword evidence="6" id="KW-0811">Translocation</keyword>
<keyword evidence="11" id="KW-1185">Reference proteome</keyword>
<evidence type="ECO:0000259" key="9">
    <source>
        <dbReference type="Pfam" id="PF03177"/>
    </source>
</evidence>
<reference evidence="11" key="1">
    <citation type="journal article" date="2018" name="Nat. Microbiol.">
        <title>Leveraging single-cell genomics to expand the fungal tree of life.</title>
        <authorList>
            <person name="Ahrendt S.R."/>
            <person name="Quandt C.A."/>
            <person name="Ciobanu D."/>
            <person name="Clum A."/>
            <person name="Salamov A."/>
            <person name="Andreopoulos B."/>
            <person name="Cheng J.F."/>
            <person name="Woyke T."/>
            <person name="Pelin A."/>
            <person name="Henrissat B."/>
            <person name="Reynolds N.K."/>
            <person name="Benny G.L."/>
            <person name="Smith M.E."/>
            <person name="James T.Y."/>
            <person name="Grigoriev I.V."/>
        </authorList>
    </citation>
    <scope>NUCLEOTIDE SEQUENCE [LARGE SCALE GENOMIC DNA]</scope>
</reference>
<keyword evidence="7" id="KW-0539">Nucleus</keyword>
<keyword evidence="5" id="KW-0653">Protein transport</keyword>
<sequence>GVYMLSKNVLQKWNLFSAQPEKFIFEADIEDLFWTTLSAEKLQLAFVEAVDMAVLKDDILLVLVAYRETQAYEDENGDYCSYALIYLQQTRPNVSEVTVIAKKDLGFMGPQPTRGSLHASERYSSAVFIAFPNAIVITSAVRDVKFEETIPPNSTIFGLGLDENALSSDESDSDHSRAVYVCGDGLFRIDARIVSPKKQGPPTHAIQYDEAERSTDNLIYKLEQAVFFGTDEAKPISFDLTQSVSGDLDRAFLDVSSSVLLSTSKHLQGIMETKMQLMDRKKRIGRIQQEATRVLNRLSPTTRYTLCYHAEQLQAAQSLWNHQNKILGGRGDKSRKEPHQKLLASAIDAYMRDNVPEIADDNLRAFFRSKIPHMQEVLHRIQATLQERPMMGSLDAQERFLGINEANNLLLMVYRAAIEYRQEEGVHRYHIDPRVFPVEPWTATLGMIDLFQVQFEMTERAVKHASDRVGVTLGMVGMGRSVQDADVDMVIDGDEGSAANLKRQLAELADKLLSSMSQRRAFLNWLTAMCPHQSVGGREADLSKLDRHYAEIQEKIFRPLVQYGQKDKARLLAEKFEDFSTLVSLTDNDPGQIQGYMRKFGYSFAKELYKMYLAQGNYAALMSQQEYSGYLDEFLAAAKVPWLAWLHSINMNRPKAASEQLMEAAASEPNLQKFQTTTSMAKLAFLMHASDDELESGLIAFDSSLTLCAIATRLRNTLLMALPPSAPMTLESRYDLIMHALFEKSTEDYEAVATECLGIVRRSLDGQNLSPAEMVDVFTLFDTDKQDWFSTALNVIRDSFKKEKKLLPIVRVSLKTLWRRAYTATNWREVIEARRVGSDESIAALLRGTPLYALFTIAHVAIRQPANYFQLALDFNECLYAPDEDDQCLLARPFGEVDQDLPAIRHDYRRENELLKHLQETCMLKEFVAEILRMVAEDQEVNI</sequence>
<dbReference type="Proteomes" id="UP000269721">
    <property type="component" value="Unassembled WGS sequence"/>
</dbReference>
<dbReference type="GO" id="GO:0000972">
    <property type="term" value="P:transcription-dependent tethering of RNA polymerase II gene DNA at nuclear periphery"/>
    <property type="evidence" value="ECO:0007669"/>
    <property type="project" value="TreeGrafter"/>
</dbReference>
<dbReference type="PANTHER" id="PTHR13405:SF11">
    <property type="entry name" value="NUCLEAR PORE COMPLEX PROTEIN NUP133"/>
    <property type="match status" value="1"/>
</dbReference>
<dbReference type="GO" id="GO:0017056">
    <property type="term" value="F:structural constituent of nuclear pore"/>
    <property type="evidence" value="ECO:0007669"/>
    <property type="project" value="InterPro"/>
</dbReference>
<evidence type="ECO:0000256" key="1">
    <source>
        <dbReference type="ARBA" id="ARBA00004259"/>
    </source>
</evidence>